<dbReference type="Proteomes" id="UP001363035">
    <property type="component" value="Unassembled WGS sequence"/>
</dbReference>
<evidence type="ECO:0000313" key="2">
    <source>
        <dbReference type="EMBL" id="MEI5984097.1"/>
    </source>
</evidence>
<keyword evidence="3" id="KW-1185">Reference proteome</keyword>
<keyword evidence="1" id="KW-0472">Membrane</keyword>
<name>A0ABU8I2Y8_9SPHI</name>
<reference evidence="2 3" key="1">
    <citation type="submission" date="2024-01" db="EMBL/GenBank/DDBJ databases">
        <title>Sphingobacterium tenebrionis sp. nov., a novel endophyte isolated from tenebrio molitor intestines.</title>
        <authorList>
            <person name="Zhang C."/>
        </authorList>
    </citation>
    <scope>NUCLEOTIDE SEQUENCE [LARGE SCALE GENOMIC DNA]</scope>
    <source>
        <strain evidence="2 3">PU5-4</strain>
    </source>
</reference>
<feature type="transmembrane region" description="Helical" evidence="1">
    <location>
        <begin position="45"/>
        <end position="64"/>
    </location>
</feature>
<dbReference type="EMBL" id="JAYLLN010000006">
    <property type="protein sequence ID" value="MEI5984097.1"/>
    <property type="molecule type" value="Genomic_DNA"/>
</dbReference>
<dbReference type="RefSeq" id="WP_134776918.1">
    <property type="nucleotide sequence ID" value="NZ_JAYLLN010000006.1"/>
</dbReference>
<organism evidence="2 3">
    <name type="scientific">Sphingobacterium tenebrionis</name>
    <dbReference type="NCBI Taxonomy" id="3111775"/>
    <lineage>
        <taxon>Bacteria</taxon>
        <taxon>Pseudomonadati</taxon>
        <taxon>Bacteroidota</taxon>
        <taxon>Sphingobacteriia</taxon>
        <taxon>Sphingobacteriales</taxon>
        <taxon>Sphingobacteriaceae</taxon>
        <taxon>Sphingobacterium</taxon>
    </lineage>
</organism>
<accession>A0ABU8I2Y8</accession>
<keyword evidence="1" id="KW-0812">Transmembrane</keyword>
<feature type="transmembrane region" description="Helical" evidence="1">
    <location>
        <begin position="129"/>
        <end position="147"/>
    </location>
</feature>
<feature type="transmembrane region" description="Helical" evidence="1">
    <location>
        <begin position="172"/>
        <end position="194"/>
    </location>
</feature>
<proteinExistence type="predicted"/>
<evidence type="ECO:0000313" key="3">
    <source>
        <dbReference type="Proteomes" id="UP001363035"/>
    </source>
</evidence>
<evidence type="ECO:0008006" key="4">
    <source>
        <dbReference type="Google" id="ProtNLM"/>
    </source>
</evidence>
<keyword evidence="1" id="KW-1133">Transmembrane helix</keyword>
<sequence>MNFDDLKKDWQADKNEDQDLSINLSKKREASTAIDLIRKYMRQEFWVNLILTVVFLGLFGFFIYAENLKIFTILVLSIYILATTMIWIHYYSQYWKFYHKTYHLEFNSLENLLWFSYEMKLNMMSYRSTTFHSMIIGFGGAMIYTGLERGDHYTLRLNDLLNGTTAVDIGPIIFFAIYFGLLLFAAYAFGRLVIRRYEKQIRRIDQSIAYLKEFEE</sequence>
<gene>
    <name evidence="2" type="ORF">VJ786_04190</name>
</gene>
<feature type="transmembrane region" description="Helical" evidence="1">
    <location>
        <begin position="70"/>
        <end position="90"/>
    </location>
</feature>
<comment type="caution">
    <text evidence="2">The sequence shown here is derived from an EMBL/GenBank/DDBJ whole genome shotgun (WGS) entry which is preliminary data.</text>
</comment>
<evidence type="ECO:0000256" key="1">
    <source>
        <dbReference type="SAM" id="Phobius"/>
    </source>
</evidence>
<protein>
    <recommendedName>
        <fullName evidence="4">DUF2270 domain-containing protein</fullName>
    </recommendedName>
</protein>